<reference evidence="12 13" key="2">
    <citation type="submission" date="2024-05" db="EMBL/GenBank/DDBJ databases">
        <authorList>
            <person name="Chen Y."/>
            <person name="Shah S."/>
            <person name="Dougan E. K."/>
            <person name="Thang M."/>
            <person name="Chan C."/>
        </authorList>
    </citation>
    <scope>NUCLEOTIDE SEQUENCE [LARGE SCALE GENOMIC DNA]</scope>
</reference>
<dbReference type="SUPFAM" id="SSF52540">
    <property type="entry name" value="P-loop containing nucleoside triphosphate hydrolases"/>
    <property type="match status" value="2"/>
</dbReference>
<dbReference type="GO" id="GO:0034605">
    <property type="term" value="P:cellular response to heat"/>
    <property type="evidence" value="ECO:0007669"/>
    <property type="project" value="TreeGrafter"/>
</dbReference>
<evidence type="ECO:0000256" key="1">
    <source>
        <dbReference type="ARBA" id="ARBA00022737"/>
    </source>
</evidence>
<evidence type="ECO:0000256" key="7">
    <source>
        <dbReference type="SAM" id="MobiDB-lite"/>
    </source>
</evidence>
<gene>
    <name evidence="11" type="ORF">C1SCF055_LOCUS761</name>
</gene>
<dbReference type="EMBL" id="CAMXCT010000001">
    <property type="protein sequence ID" value="CAI3972171.1"/>
    <property type="molecule type" value="Genomic_DNA"/>
</dbReference>
<reference evidence="11" key="1">
    <citation type="submission" date="2022-10" db="EMBL/GenBank/DDBJ databases">
        <authorList>
            <person name="Chen Y."/>
            <person name="Dougan E. K."/>
            <person name="Chan C."/>
            <person name="Rhodes N."/>
            <person name="Thang M."/>
        </authorList>
    </citation>
    <scope>NUCLEOTIDE SEQUENCE</scope>
</reference>
<dbReference type="Gene3D" id="1.10.8.60">
    <property type="match status" value="2"/>
</dbReference>
<feature type="transmembrane region" description="Helical" evidence="8">
    <location>
        <begin position="57"/>
        <end position="77"/>
    </location>
</feature>
<protein>
    <submittedName>
        <fullName evidence="12">Chaperone protein ClpB</fullName>
    </submittedName>
</protein>
<dbReference type="InterPro" id="IPR027417">
    <property type="entry name" value="P-loop_NTPase"/>
</dbReference>
<dbReference type="EMBL" id="CAMXCT020000001">
    <property type="protein sequence ID" value="CAL1125546.1"/>
    <property type="molecule type" value="Genomic_DNA"/>
</dbReference>
<dbReference type="FunFam" id="3.40.50.300:FF:000010">
    <property type="entry name" value="Chaperone clpB 1, putative"/>
    <property type="match status" value="1"/>
</dbReference>
<dbReference type="InterPro" id="IPR004176">
    <property type="entry name" value="Clp_R_N"/>
</dbReference>
<feature type="domain" description="Clp R" evidence="10">
    <location>
        <begin position="213"/>
        <end position="356"/>
    </location>
</feature>
<feature type="region of interest" description="Disordered" evidence="7">
    <location>
        <begin position="175"/>
        <end position="205"/>
    </location>
</feature>
<evidence type="ECO:0000256" key="3">
    <source>
        <dbReference type="ARBA" id="ARBA00022840"/>
    </source>
</evidence>
<evidence type="ECO:0000313" key="13">
    <source>
        <dbReference type="Proteomes" id="UP001152797"/>
    </source>
</evidence>
<dbReference type="Pfam" id="PF17871">
    <property type="entry name" value="AAA_lid_9"/>
    <property type="match status" value="1"/>
</dbReference>
<keyword evidence="8" id="KW-0812">Transmembrane</keyword>
<dbReference type="Gene3D" id="4.10.860.10">
    <property type="entry name" value="UVR domain"/>
    <property type="match status" value="1"/>
</dbReference>
<dbReference type="Pfam" id="PF14559">
    <property type="entry name" value="TPR_19"/>
    <property type="match status" value="1"/>
</dbReference>
<dbReference type="SMART" id="SM00382">
    <property type="entry name" value="AAA"/>
    <property type="match status" value="2"/>
</dbReference>
<dbReference type="InterPro" id="IPR001943">
    <property type="entry name" value="UVR_dom"/>
</dbReference>
<feature type="coiled-coil region" evidence="6">
    <location>
        <begin position="638"/>
        <end position="691"/>
    </location>
</feature>
<dbReference type="Pfam" id="PF00004">
    <property type="entry name" value="AAA"/>
    <property type="match status" value="1"/>
</dbReference>
<dbReference type="GO" id="GO:0005737">
    <property type="term" value="C:cytoplasm"/>
    <property type="evidence" value="ECO:0007669"/>
    <property type="project" value="TreeGrafter"/>
</dbReference>
<evidence type="ECO:0000313" key="12">
    <source>
        <dbReference type="EMBL" id="CAL4759483.1"/>
    </source>
</evidence>
<dbReference type="Gene3D" id="3.40.50.300">
    <property type="entry name" value="P-loop containing nucleotide triphosphate hydrolases"/>
    <property type="match status" value="2"/>
</dbReference>
<comment type="caution">
    <text evidence="11">The sequence shown here is derived from an EMBL/GenBank/DDBJ whole genome shotgun (WGS) entry which is preliminary data.</text>
</comment>
<dbReference type="GO" id="GO:0005524">
    <property type="term" value="F:ATP binding"/>
    <property type="evidence" value="ECO:0007669"/>
    <property type="project" value="UniProtKB-KW"/>
</dbReference>
<evidence type="ECO:0000256" key="8">
    <source>
        <dbReference type="SAM" id="Phobius"/>
    </source>
</evidence>
<keyword evidence="6" id="KW-0175">Coiled coil</keyword>
<dbReference type="OrthoDB" id="47330at2759"/>
<evidence type="ECO:0000256" key="5">
    <source>
        <dbReference type="PROSITE-ProRule" id="PRU01251"/>
    </source>
</evidence>
<keyword evidence="2" id="KW-0547">Nucleotide-binding</keyword>
<keyword evidence="8" id="KW-0472">Membrane</keyword>
<dbReference type="SMART" id="SM01086">
    <property type="entry name" value="ClpB_D2-small"/>
    <property type="match status" value="1"/>
</dbReference>
<proteinExistence type="predicted"/>
<feature type="region of interest" description="Disordered" evidence="7">
    <location>
        <begin position="357"/>
        <end position="392"/>
    </location>
</feature>
<evidence type="ECO:0000256" key="4">
    <source>
        <dbReference type="ARBA" id="ARBA00023186"/>
    </source>
</evidence>
<evidence type="ECO:0000259" key="10">
    <source>
        <dbReference type="PROSITE" id="PS51903"/>
    </source>
</evidence>
<dbReference type="PROSITE" id="PS50151">
    <property type="entry name" value="UVR"/>
    <property type="match status" value="1"/>
</dbReference>
<dbReference type="Gene3D" id="1.10.1780.10">
    <property type="entry name" value="Clp, N-terminal domain"/>
    <property type="match status" value="1"/>
</dbReference>
<dbReference type="Pfam" id="PF02861">
    <property type="entry name" value="Clp_N"/>
    <property type="match status" value="1"/>
</dbReference>
<evidence type="ECO:0000256" key="6">
    <source>
        <dbReference type="SAM" id="Coils"/>
    </source>
</evidence>
<dbReference type="InterPro" id="IPR050130">
    <property type="entry name" value="ClpA_ClpB"/>
</dbReference>
<dbReference type="Proteomes" id="UP001152797">
    <property type="component" value="Unassembled WGS sequence"/>
</dbReference>
<feature type="region of interest" description="Disordered" evidence="7">
    <location>
        <begin position="1029"/>
        <end position="1065"/>
    </location>
</feature>
<dbReference type="PROSITE" id="PS00870">
    <property type="entry name" value="CLPAB_1"/>
    <property type="match status" value="1"/>
</dbReference>
<dbReference type="CDD" id="cd00009">
    <property type="entry name" value="AAA"/>
    <property type="match status" value="1"/>
</dbReference>
<accession>A0A9P1FDP3</accession>
<dbReference type="InterPro" id="IPR041546">
    <property type="entry name" value="ClpA/ClpB_AAA_lid"/>
</dbReference>
<dbReference type="PANTHER" id="PTHR11638">
    <property type="entry name" value="ATP-DEPENDENT CLP PROTEASE"/>
    <property type="match status" value="1"/>
</dbReference>
<keyword evidence="3" id="KW-0067">ATP-binding</keyword>
<dbReference type="PANTHER" id="PTHR11638:SF18">
    <property type="entry name" value="HEAT SHOCK PROTEIN 104"/>
    <property type="match status" value="1"/>
</dbReference>
<dbReference type="InterPro" id="IPR003959">
    <property type="entry name" value="ATPase_AAA_core"/>
</dbReference>
<evidence type="ECO:0000259" key="9">
    <source>
        <dbReference type="PROSITE" id="PS50151"/>
    </source>
</evidence>
<dbReference type="InterPro" id="IPR018368">
    <property type="entry name" value="ClpA/B_CS1"/>
</dbReference>
<dbReference type="InterPro" id="IPR001270">
    <property type="entry name" value="ClpA/B"/>
</dbReference>
<evidence type="ECO:0000313" key="11">
    <source>
        <dbReference type="EMBL" id="CAI3972171.1"/>
    </source>
</evidence>
<sequence length="1065" mass="119438">MHLSRWVSVAWPGLPQLWLRGDPVALVLAVAFAVLLNLALVTSLVWTELLDPFQRNVLWAVVGLVWTISAVVSLRWWQSRESPQPDAAEDLFRHSLNQYLQGNWLETERMLRRLLRRNGHDVDARLLLVGVMRRTKRFDEAHRQLDRLVASEGSDKWHTEIDREYELLERAEDSALETSELDNGNSEVDEPRQLSSPQGDIADDAADGETAMYERFTDRARKVMQLANQEAQRFNHEYIGTEHILLGLIKEGSGVAANVLKNLDVDLRKIRLEVEKLVQSGPDMVTMGKLPQTPRAKKVIEYSMEEARNLSHNYVGTEHILLGLLREQEGVAAQVLMNLGLKLEEVRDEVLNLLGHDIGSESSERNPGGGGGSSESSSRSGRSKTPALDSFGRDLTELAKQGKLDPVIGREKEIERAIQILCRRTKNNPVLLGEAGVGKTAIVEGFAQRVVDGDVPELLAERRIVVLDLAMMVAGTKYRGQFEERIKAVMNEVRRAKNTILFIDELHTLVGAGGAEGAIDASNVLKPALARGEIQCIGATTLDEYRKYIEKDSALDRRFQLIIVEPATKSEAIEILKGLRDRYETHHRVQITDDAISAAVELSSRYITGRCLPDKAIDVIDEAGARVRLRTMTRPPDLKEIDEEVERLNKEKEEAVADQDFEKAASLRDSADKLKKKKQQITREWRDKSREADGVVDEEVIAEVISKMTGIPLTRMTTEDSLRLMEMEKDLHKRVVSQDEAVKSIAKAVRRSRSGLKDPKRPTGCFIFAGPTGVGKTLLAKALAEFMFGDDDALIQIDMSEYMEKHNVSRLIGAPPGYVGFEEGGQLTEKIRRRPYAVVLLDEIEKAHSDVFNMLLQVMEEGRLTDSFGRNVDFRNAILIMTTNAGAEAIKNESAFGFQKPDDDASYDNMKERVHEQIEKVFRPEFLNRVDDVIIFRHLTVENLKSVVHIELSKVRERLQERGLNLILTEGATQFLVKKGSNTDFGARPLRRAIENYVEDPLSEELLKGEFQGMDTITVDVREVGGKKQLKFDGSTAHPEEPLAGATVGEEGESSDKDSSNDDES</sequence>
<name>A0A9P1FDP3_9DINO</name>
<dbReference type="GO" id="GO:0016887">
    <property type="term" value="F:ATP hydrolysis activity"/>
    <property type="evidence" value="ECO:0007669"/>
    <property type="project" value="InterPro"/>
</dbReference>
<dbReference type="SUPFAM" id="SSF81923">
    <property type="entry name" value="Double Clp-N motif"/>
    <property type="match status" value="1"/>
</dbReference>
<dbReference type="EMBL" id="CAMXCT030000001">
    <property type="protein sequence ID" value="CAL4759483.1"/>
    <property type="molecule type" value="Genomic_DNA"/>
</dbReference>
<evidence type="ECO:0000256" key="2">
    <source>
        <dbReference type="ARBA" id="ARBA00022741"/>
    </source>
</evidence>
<feature type="domain" description="UVR" evidence="9">
    <location>
        <begin position="642"/>
        <end position="677"/>
    </location>
</feature>
<dbReference type="AlphaFoldDB" id="A0A9P1FDP3"/>
<dbReference type="Pfam" id="PF10431">
    <property type="entry name" value="ClpB_D2-small"/>
    <property type="match status" value="1"/>
</dbReference>
<dbReference type="PRINTS" id="PR00300">
    <property type="entry name" value="CLPPROTEASEA"/>
</dbReference>
<feature type="compositionally biased region" description="Basic and acidic residues" evidence="7">
    <location>
        <begin position="1054"/>
        <end position="1065"/>
    </location>
</feature>
<keyword evidence="1 5" id="KW-0677">Repeat</keyword>
<dbReference type="InterPro" id="IPR036628">
    <property type="entry name" value="Clp_N_dom_sf"/>
</dbReference>
<dbReference type="InterPro" id="IPR019489">
    <property type="entry name" value="Clp_ATPase_C"/>
</dbReference>
<organism evidence="11">
    <name type="scientific">Cladocopium goreaui</name>
    <dbReference type="NCBI Taxonomy" id="2562237"/>
    <lineage>
        <taxon>Eukaryota</taxon>
        <taxon>Sar</taxon>
        <taxon>Alveolata</taxon>
        <taxon>Dinophyceae</taxon>
        <taxon>Suessiales</taxon>
        <taxon>Symbiodiniaceae</taxon>
        <taxon>Cladocopium</taxon>
    </lineage>
</organism>
<keyword evidence="13" id="KW-1185">Reference proteome</keyword>
<keyword evidence="8" id="KW-1133">Transmembrane helix</keyword>
<keyword evidence="4" id="KW-0143">Chaperone</keyword>
<dbReference type="CDD" id="cd19499">
    <property type="entry name" value="RecA-like_ClpB_Hsp104-like"/>
    <property type="match status" value="1"/>
</dbReference>
<dbReference type="Pfam" id="PF07724">
    <property type="entry name" value="AAA_2"/>
    <property type="match status" value="1"/>
</dbReference>
<feature type="transmembrane region" description="Helical" evidence="8">
    <location>
        <begin position="24"/>
        <end position="45"/>
    </location>
</feature>
<dbReference type="InterPro" id="IPR003593">
    <property type="entry name" value="AAA+_ATPase"/>
</dbReference>
<dbReference type="FunFam" id="3.40.50.300:FF:000025">
    <property type="entry name" value="ATP-dependent Clp protease subunit"/>
    <property type="match status" value="1"/>
</dbReference>
<dbReference type="PROSITE" id="PS51903">
    <property type="entry name" value="CLP_R"/>
    <property type="match status" value="1"/>
</dbReference>